<gene>
    <name evidence="3" type="ORF">OKA04_18885</name>
</gene>
<sequence>MHKFWIVASIIMFSPVQELAANDIVIQETRLGLTNAVALSDDGRFAATQQFLGELAVWDTASGALLETLEGQPSHILMDLAFSSDNRYVSYWCASGVVVWDWLNRRVIWSSSESSRLSAVAVDSTRRKIFLGEGDTLWQRSLEDGKELSKVQLGEAEIGTISLTDSGKLTIVCRKTGLILFDPESNEVTQRIDLNYPRKPIMGPESITRNPELARHTVVNGFASGKSDRSGTRFLTIFESRDQPWLRTFSTDGRQTFEVHPSSVERISTSWFGDSGKLLSIKTDKGSGRKTVEAIDPSKPSETKALSISFPRGVTITKLDTDRSGRLIAAATDKGWFCYEGNPENADSWKLREFPDVPLSRALSSIHPDGKTALYGSKSGAIHGITMEHGLQGKVQGELQAEVTEVIAFPDGGMMASTKNDGFFLRAGQRPARAVDESFEVFWKCGDFIVRNAPGARSGNMQMEVIRSDGEILDSFTDEEELPTFHPVKPLIMHFDAGYEKSRYRISEITPEGKCRVLHDSERLSEDALWAVAEDADTFLMISHPASLHRVDARSGKSTKLRDGLPRDINSIYLVPSGKSLLALCNDFKNPVLIPLDPEKPCIELPRTVADFGKSTARWKGFTPNGRGVWIDSGLGILDDYESYAGLWDTESGKLVARLRVHEDGAAVVLLSDGRCDFNAAAAGLVKRRKAGETTLSPVEPSPEIFEVLAPYLKAP</sequence>
<dbReference type="InterPro" id="IPR050505">
    <property type="entry name" value="WDR55/POC1"/>
</dbReference>
<protein>
    <recommendedName>
        <fullName evidence="5">WD40 repeat domain-containing protein</fullName>
    </recommendedName>
</protein>
<dbReference type="InterPro" id="IPR015943">
    <property type="entry name" value="WD40/YVTN_repeat-like_dom_sf"/>
</dbReference>
<dbReference type="RefSeq" id="WP_264502766.1">
    <property type="nucleotide sequence ID" value="NZ_JAPDDS010000012.1"/>
</dbReference>
<dbReference type="SUPFAM" id="SSF50998">
    <property type="entry name" value="Quinoprotein alcohol dehydrogenase-like"/>
    <property type="match status" value="1"/>
</dbReference>
<organism evidence="3 4">
    <name type="scientific">Luteolibacter flavescens</name>
    <dbReference type="NCBI Taxonomy" id="1859460"/>
    <lineage>
        <taxon>Bacteria</taxon>
        <taxon>Pseudomonadati</taxon>
        <taxon>Verrucomicrobiota</taxon>
        <taxon>Verrucomicrobiia</taxon>
        <taxon>Verrucomicrobiales</taxon>
        <taxon>Verrucomicrobiaceae</taxon>
        <taxon>Luteolibacter</taxon>
    </lineage>
</organism>
<name>A0ABT3FTA9_9BACT</name>
<evidence type="ECO:0000313" key="4">
    <source>
        <dbReference type="Proteomes" id="UP001207930"/>
    </source>
</evidence>
<evidence type="ECO:0008006" key="5">
    <source>
        <dbReference type="Google" id="ProtNLM"/>
    </source>
</evidence>
<dbReference type="PANTHER" id="PTHR44019:SF8">
    <property type="entry name" value="POC1 CENTRIOLAR PROTEIN HOMOLOG"/>
    <property type="match status" value="1"/>
</dbReference>
<keyword evidence="2" id="KW-0677">Repeat</keyword>
<accession>A0ABT3FTA9</accession>
<dbReference type="InterPro" id="IPR011044">
    <property type="entry name" value="Quino_amine_DH_bsu"/>
</dbReference>
<evidence type="ECO:0000256" key="2">
    <source>
        <dbReference type="ARBA" id="ARBA00022737"/>
    </source>
</evidence>
<keyword evidence="1" id="KW-0853">WD repeat</keyword>
<dbReference type="Proteomes" id="UP001207930">
    <property type="component" value="Unassembled WGS sequence"/>
</dbReference>
<keyword evidence="4" id="KW-1185">Reference proteome</keyword>
<dbReference type="InterPro" id="IPR011047">
    <property type="entry name" value="Quinoprotein_ADH-like_sf"/>
</dbReference>
<reference evidence="3 4" key="1">
    <citation type="submission" date="2022-10" db="EMBL/GenBank/DDBJ databases">
        <title>Luteolibacter flavescens strain MCCC 1K03193, whole genome shotgun sequencing project.</title>
        <authorList>
            <person name="Zhao G."/>
            <person name="Shen L."/>
        </authorList>
    </citation>
    <scope>NUCLEOTIDE SEQUENCE [LARGE SCALE GENOMIC DNA]</scope>
    <source>
        <strain evidence="3 4">MCCC 1K03193</strain>
    </source>
</reference>
<comment type="caution">
    <text evidence="3">The sequence shown here is derived from an EMBL/GenBank/DDBJ whole genome shotgun (WGS) entry which is preliminary data.</text>
</comment>
<dbReference type="PANTHER" id="PTHR44019">
    <property type="entry name" value="WD REPEAT-CONTAINING PROTEIN 55"/>
    <property type="match status" value="1"/>
</dbReference>
<dbReference type="SUPFAM" id="SSF50969">
    <property type="entry name" value="YVTN repeat-like/Quinoprotein amine dehydrogenase"/>
    <property type="match status" value="1"/>
</dbReference>
<evidence type="ECO:0000313" key="3">
    <source>
        <dbReference type="EMBL" id="MCW1886813.1"/>
    </source>
</evidence>
<evidence type="ECO:0000256" key="1">
    <source>
        <dbReference type="ARBA" id="ARBA00022574"/>
    </source>
</evidence>
<proteinExistence type="predicted"/>
<dbReference type="EMBL" id="JAPDDS010000012">
    <property type="protein sequence ID" value="MCW1886813.1"/>
    <property type="molecule type" value="Genomic_DNA"/>
</dbReference>
<dbReference type="Gene3D" id="2.130.10.10">
    <property type="entry name" value="YVTN repeat-like/Quinoprotein amine dehydrogenase"/>
    <property type="match status" value="2"/>
</dbReference>